<feature type="region of interest" description="Disordered" evidence="1">
    <location>
        <begin position="350"/>
        <end position="377"/>
    </location>
</feature>
<dbReference type="OrthoDB" id="346270at2759"/>
<dbReference type="EMBL" id="HG683832">
    <property type="protein sequence ID" value="CDJ32077.1"/>
    <property type="molecule type" value="Genomic_DNA"/>
</dbReference>
<dbReference type="InterPro" id="IPR015943">
    <property type="entry name" value="WD40/YVTN_repeat-like_dom_sf"/>
</dbReference>
<dbReference type="GeneID" id="25381729"/>
<dbReference type="Proteomes" id="UP000030744">
    <property type="component" value="Unassembled WGS sequence"/>
</dbReference>
<organism evidence="2 3">
    <name type="scientific">Eimeria mitis</name>
    <dbReference type="NCBI Taxonomy" id="44415"/>
    <lineage>
        <taxon>Eukaryota</taxon>
        <taxon>Sar</taxon>
        <taxon>Alveolata</taxon>
        <taxon>Apicomplexa</taxon>
        <taxon>Conoidasida</taxon>
        <taxon>Coccidia</taxon>
        <taxon>Eucoccidiorida</taxon>
        <taxon>Eimeriorina</taxon>
        <taxon>Eimeriidae</taxon>
        <taxon>Eimeria</taxon>
    </lineage>
</organism>
<dbReference type="RefSeq" id="XP_013354642.1">
    <property type="nucleotide sequence ID" value="XM_013499188.1"/>
</dbReference>
<evidence type="ECO:0000313" key="2">
    <source>
        <dbReference type="EMBL" id="CDJ32077.1"/>
    </source>
</evidence>
<dbReference type="SUPFAM" id="SSF50978">
    <property type="entry name" value="WD40 repeat-like"/>
    <property type="match status" value="1"/>
</dbReference>
<evidence type="ECO:0000256" key="1">
    <source>
        <dbReference type="SAM" id="MobiDB-lite"/>
    </source>
</evidence>
<reference evidence="2" key="2">
    <citation type="submission" date="2013-10" db="EMBL/GenBank/DDBJ databases">
        <authorList>
            <person name="Aslett M."/>
        </authorList>
    </citation>
    <scope>NUCLEOTIDE SEQUENCE [LARGE SCALE GENOMIC DNA]</scope>
    <source>
        <strain evidence="2">Houghton</strain>
    </source>
</reference>
<keyword evidence="3" id="KW-1185">Reference proteome</keyword>
<dbReference type="VEuPathDB" id="ToxoDB:EMH_0072260"/>
<dbReference type="InterPro" id="IPR036322">
    <property type="entry name" value="WD40_repeat_dom_sf"/>
</dbReference>
<reference evidence="2" key="1">
    <citation type="submission" date="2013-10" db="EMBL/GenBank/DDBJ databases">
        <title>Genomic analysis of the causative agents of coccidiosis in chickens.</title>
        <authorList>
            <person name="Reid A.J."/>
            <person name="Blake D."/>
            <person name="Billington K."/>
            <person name="Browne H."/>
            <person name="Dunn M."/>
            <person name="Hung S."/>
            <person name="Kawahara F."/>
            <person name="Miranda-Saavedra D."/>
            <person name="Mourier T."/>
            <person name="Nagra H."/>
            <person name="Otto T.D."/>
            <person name="Rawlings N."/>
            <person name="Sanchez A."/>
            <person name="Sanders M."/>
            <person name="Subramaniam C."/>
            <person name="Tay Y."/>
            <person name="Dear P."/>
            <person name="Doerig C."/>
            <person name="Gruber A."/>
            <person name="Parkinson J."/>
            <person name="Shirley M."/>
            <person name="Wan K.L."/>
            <person name="Berriman M."/>
            <person name="Tomley F."/>
            <person name="Pain A."/>
        </authorList>
    </citation>
    <scope>NUCLEOTIDE SEQUENCE [LARGE SCALE GENOMIC DNA]</scope>
    <source>
        <strain evidence="2">Houghton</strain>
    </source>
</reference>
<sequence length="464" mass="49498">MGVLAHAVGSWVLVERLSTPAASQDGKCLGLLPALLGRSAQQRVQQQQIQADSPKRKSPALQRQQRGTQLLQQCAAAAHAPRISVLRHPIVGAAIAFAIDTTARLAATISTADSAACCGGQTSRWLGLCLWKAEGGGELLGAARLPRAYGEADDGLRLNRQSAALGFPERDAEDWRPGVLFCGSDLVVTAGGVEGGRIDVWRVSDFLPPSKYFGNSQRSGEAVAEAGKMGNATTTGGPLGAEGLQLQFQHAKQPKRLLADPLENYTTACLTRRAKGSPRLLLVASDRGWVYAYDFEANVFVFELFLGDFPISSITCGKAMYLAYSTGSFARRATVDLIRVLEMWAAMGPTGSGGSKSGRSQHSSRGTENKGEGDSPMIATADSGGSLRLWSRWPLPQQLAEFSLPHPCTALAFLWRTLLLGCFKDGSLRLFDTNAFRLVGRLQLATTQDPPVAIACLGAVQLTT</sequence>
<dbReference type="Gene3D" id="2.130.10.10">
    <property type="entry name" value="YVTN repeat-like/Quinoprotein amine dehydrogenase"/>
    <property type="match status" value="1"/>
</dbReference>
<protein>
    <submittedName>
        <fullName evidence="2">WD domain, G-beta repeat-containing protein, putative</fullName>
    </submittedName>
</protein>
<evidence type="ECO:0000313" key="3">
    <source>
        <dbReference type="Proteomes" id="UP000030744"/>
    </source>
</evidence>
<dbReference type="AlphaFoldDB" id="U6K787"/>
<proteinExistence type="predicted"/>
<gene>
    <name evidence="2" type="ORF">EMH_0072260</name>
</gene>
<accession>U6K787</accession>
<name>U6K787_9EIME</name>